<protein>
    <submittedName>
        <fullName evidence="1">Uncharacterized protein</fullName>
    </submittedName>
</protein>
<sequence length="81" mass="9524">MFDAKTFLSMFGLNLTDEELEQAFIRVAQRTGQPLIEQKMPDGSWRIVGVGSVKKMRRFYKRTGLKPKVSFKDLRERWVTQ</sequence>
<dbReference type="Proteomes" id="UP000502179">
    <property type="component" value="Chromosome"/>
</dbReference>
<evidence type="ECO:0000313" key="1">
    <source>
        <dbReference type="EMBL" id="QIJ71188.1"/>
    </source>
</evidence>
<dbReference type="AlphaFoldDB" id="A0A6G7PUR8"/>
<dbReference type="KEGG" id="tav:G4V39_02360"/>
<gene>
    <name evidence="1" type="ORF">G4V39_02360</name>
</gene>
<proteinExistence type="predicted"/>
<dbReference type="RefSeq" id="WP_166031410.1">
    <property type="nucleotide sequence ID" value="NZ_CP048877.1"/>
</dbReference>
<organism evidence="1 2">
    <name type="scientific">Thermosulfuriphilus ammonigenes</name>
    <dbReference type="NCBI Taxonomy" id="1936021"/>
    <lineage>
        <taxon>Bacteria</taxon>
        <taxon>Pseudomonadati</taxon>
        <taxon>Thermodesulfobacteriota</taxon>
        <taxon>Thermodesulfobacteria</taxon>
        <taxon>Thermodesulfobacteriales</taxon>
        <taxon>Thermodesulfobacteriaceae</taxon>
        <taxon>Thermosulfuriphilus</taxon>
    </lineage>
</organism>
<accession>A0A6G7PUR8</accession>
<dbReference type="EMBL" id="CP048877">
    <property type="protein sequence ID" value="QIJ71188.1"/>
    <property type="molecule type" value="Genomic_DNA"/>
</dbReference>
<evidence type="ECO:0000313" key="2">
    <source>
        <dbReference type="Proteomes" id="UP000502179"/>
    </source>
</evidence>
<name>A0A6G7PUR8_9BACT</name>
<keyword evidence="2" id="KW-1185">Reference proteome</keyword>
<reference evidence="1 2" key="1">
    <citation type="submission" date="2020-02" db="EMBL/GenBank/DDBJ databases">
        <title>Genome analysis of Thermosulfuriphilus ammonigenes ST65T, an anaerobic thermophilic chemolithoautotrophic bacterium isolated from a deep-sea hydrothermal vent.</title>
        <authorList>
            <person name="Slobodkina G."/>
            <person name="Allioux M."/>
            <person name="Merkel A."/>
            <person name="Alain K."/>
            <person name="Jebbar M."/>
            <person name="Slobodkin A."/>
        </authorList>
    </citation>
    <scope>NUCLEOTIDE SEQUENCE [LARGE SCALE GENOMIC DNA]</scope>
    <source>
        <strain evidence="1 2">ST65</strain>
    </source>
</reference>